<proteinExistence type="predicted"/>
<protein>
    <submittedName>
        <fullName evidence="2">Uncharacterized protein</fullName>
    </submittedName>
</protein>
<name>A0A1Y2HLB1_9FUNG</name>
<reference evidence="2 3" key="1">
    <citation type="submission" date="2016-07" db="EMBL/GenBank/DDBJ databases">
        <title>Pervasive Adenine N6-methylation of Active Genes in Fungi.</title>
        <authorList>
            <consortium name="DOE Joint Genome Institute"/>
            <person name="Mondo S.J."/>
            <person name="Dannebaum R.O."/>
            <person name="Kuo R.C."/>
            <person name="Labutti K."/>
            <person name="Haridas S."/>
            <person name="Kuo A."/>
            <person name="Salamov A."/>
            <person name="Ahrendt S.R."/>
            <person name="Lipzen A."/>
            <person name="Sullivan W."/>
            <person name="Andreopoulos W.B."/>
            <person name="Clum A."/>
            <person name="Lindquist E."/>
            <person name="Daum C."/>
            <person name="Ramamoorthy G.K."/>
            <person name="Gryganskyi A."/>
            <person name="Culley D."/>
            <person name="Magnuson J.K."/>
            <person name="James T.Y."/>
            <person name="O'Malley M.A."/>
            <person name="Stajich J.E."/>
            <person name="Spatafora J.W."/>
            <person name="Visel A."/>
            <person name="Grigoriev I.V."/>
        </authorList>
    </citation>
    <scope>NUCLEOTIDE SEQUENCE [LARGE SCALE GENOMIC DNA]</scope>
    <source>
        <strain evidence="2 3">PL171</strain>
    </source>
</reference>
<dbReference type="EMBL" id="MCFL01000028">
    <property type="protein sequence ID" value="ORZ34483.1"/>
    <property type="molecule type" value="Genomic_DNA"/>
</dbReference>
<dbReference type="Proteomes" id="UP000193411">
    <property type="component" value="Unassembled WGS sequence"/>
</dbReference>
<accession>A0A1Y2HLB1</accession>
<feature type="signal peptide" evidence="1">
    <location>
        <begin position="1"/>
        <end position="20"/>
    </location>
</feature>
<dbReference type="AlphaFoldDB" id="A0A1Y2HLB1"/>
<evidence type="ECO:0000313" key="3">
    <source>
        <dbReference type="Proteomes" id="UP000193411"/>
    </source>
</evidence>
<gene>
    <name evidence="2" type="ORF">BCR44DRAFT_49422</name>
</gene>
<organism evidence="2 3">
    <name type="scientific">Catenaria anguillulae PL171</name>
    <dbReference type="NCBI Taxonomy" id="765915"/>
    <lineage>
        <taxon>Eukaryota</taxon>
        <taxon>Fungi</taxon>
        <taxon>Fungi incertae sedis</taxon>
        <taxon>Blastocladiomycota</taxon>
        <taxon>Blastocladiomycetes</taxon>
        <taxon>Blastocladiales</taxon>
        <taxon>Catenariaceae</taxon>
        <taxon>Catenaria</taxon>
    </lineage>
</organism>
<keyword evidence="1" id="KW-0732">Signal</keyword>
<sequence>MRYVAIAVLDLGYTFAVATANGSDDDDNDNGSLLMAFAHARYESEEAPLLEGSALDPRNHEGLAGARLAVAMGESRTVARSAFKQVPGQPNKMLFIALGANRVPRLVVVDVLSATPVWFPRLHGDRGEYGHGDSLERASMHVKRTVMQMAAREMSVACLGQRLELPQWPVRLDPNTRG</sequence>
<keyword evidence="3" id="KW-1185">Reference proteome</keyword>
<evidence type="ECO:0000313" key="2">
    <source>
        <dbReference type="EMBL" id="ORZ34483.1"/>
    </source>
</evidence>
<feature type="chain" id="PRO_5013208950" evidence="1">
    <location>
        <begin position="21"/>
        <end position="178"/>
    </location>
</feature>
<comment type="caution">
    <text evidence="2">The sequence shown here is derived from an EMBL/GenBank/DDBJ whole genome shotgun (WGS) entry which is preliminary data.</text>
</comment>
<evidence type="ECO:0000256" key="1">
    <source>
        <dbReference type="SAM" id="SignalP"/>
    </source>
</evidence>